<dbReference type="GO" id="GO:0016787">
    <property type="term" value="F:hydrolase activity"/>
    <property type="evidence" value="ECO:0007669"/>
    <property type="project" value="InterPro"/>
</dbReference>
<evidence type="ECO:0000259" key="2">
    <source>
        <dbReference type="Pfam" id="PF04851"/>
    </source>
</evidence>
<name>A0A511MW64_DEIC1</name>
<keyword evidence="4" id="KW-1185">Reference proteome</keyword>
<dbReference type="GO" id="GO:0005524">
    <property type="term" value="F:ATP binding"/>
    <property type="evidence" value="ECO:0007669"/>
    <property type="project" value="InterPro"/>
</dbReference>
<proteinExistence type="predicted"/>
<dbReference type="InterPro" id="IPR006935">
    <property type="entry name" value="Helicase/UvrB_N"/>
</dbReference>
<accession>A0A511MW64</accession>
<dbReference type="AlphaFoldDB" id="A0A511MW64"/>
<dbReference type="RefSeq" id="WP_146881534.1">
    <property type="nucleotide sequence ID" value="NZ_BJXB01000001.1"/>
</dbReference>
<protein>
    <submittedName>
        <fullName evidence="3">Type III restriction endonuclease subunit R</fullName>
    </submittedName>
</protein>
<keyword evidence="1" id="KW-1133">Transmembrane helix</keyword>
<reference evidence="3 4" key="1">
    <citation type="submission" date="2019-07" db="EMBL/GenBank/DDBJ databases">
        <title>Whole genome shotgun sequence of Deinococcus cellulosilyticus NBRC 106333.</title>
        <authorList>
            <person name="Hosoyama A."/>
            <person name="Uohara A."/>
            <person name="Ohji S."/>
            <person name="Ichikawa N."/>
        </authorList>
    </citation>
    <scope>NUCLEOTIDE SEQUENCE [LARGE SCALE GENOMIC DNA]</scope>
    <source>
        <strain evidence="3 4">NBRC 106333</strain>
    </source>
</reference>
<keyword evidence="3" id="KW-0255">Endonuclease</keyword>
<feature type="domain" description="Helicase/UvrB N-terminal" evidence="2">
    <location>
        <begin position="148"/>
        <end position="303"/>
    </location>
</feature>
<keyword evidence="3" id="KW-0378">Hydrolase</keyword>
<keyword evidence="1" id="KW-0472">Membrane</keyword>
<gene>
    <name evidence="3" type="ORF">DC3_00010</name>
</gene>
<feature type="transmembrane region" description="Helical" evidence="1">
    <location>
        <begin position="99"/>
        <end position="117"/>
    </location>
</feature>
<dbReference type="GO" id="GO:0003677">
    <property type="term" value="F:DNA binding"/>
    <property type="evidence" value="ECO:0007669"/>
    <property type="project" value="InterPro"/>
</dbReference>
<keyword evidence="3" id="KW-0540">Nuclease</keyword>
<dbReference type="GO" id="GO:0004519">
    <property type="term" value="F:endonuclease activity"/>
    <property type="evidence" value="ECO:0007669"/>
    <property type="project" value="UniProtKB-KW"/>
</dbReference>
<dbReference type="OrthoDB" id="9804145at2"/>
<dbReference type="EMBL" id="BJXB01000001">
    <property type="protein sequence ID" value="GEM44366.1"/>
    <property type="molecule type" value="Genomic_DNA"/>
</dbReference>
<dbReference type="Proteomes" id="UP000321306">
    <property type="component" value="Unassembled WGS sequence"/>
</dbReference>
<evidence type="ECO:0000256" key="1">
    <source>
        <dbReference type="SAM" id="Phobius"/>
    </source>
</evidence>
<comment type="caution">
    <text evidence="3">The sequence shown here is derived from an EMBL/GenBank/DDBJ whole genome shotgun (WGS) entry which is preliminary data.</text>
</comment>
<evidence type="ECO:0000313" key="4">
    <source>
        <dbReference type="Proteomes" id="UP000321306"/>
    </source>
</evidence>
<keyword evidence="1" id="KW-0812">Transmembrane</keyword>
<sequence length="1045" mass="116309">MTTRAGKRKKADQVVLPKLIQRLVLRDFLANRFGGDLDGLMHALKQTQSGRRQDGQSHFLSVLESRQNISVAQEDLYRMDLNLMAHQERLSRHRKDFQLLYFQYLSALFAELYLTLLTRNEAQLLLDLNAFRAAGDCQDLPEFQGSDLRTLAFWLATGAGKTLLMHLALLQFETYATEGVDGKKLFTPDARILVTPNAGLTTQHLKEFAESGIEARYYDSVPAGFTGVQVVEITKLRPDSEKPKKSSVTVPVSQFSGANLVLVDEGHKGAATASDLKEENRWRSLREALAGPEGFTLEYSATFAQVTETDKSGDLLYTYARAVAFEYAYGRFYRDGYGKDFRFLNIKDDGDQVLSDRVMLAGLLALLNKRLAFDASPEHVRTYNLKAPLMIFVGATVSGKDADSDVPVVLKLLDRVLRDSTWATAEIQLLLSGHSGLQDGAGRDALKGTLPLLQGQSATAVYQHLTRRIFGGAGGLVLHNLKGVEGEVALWAASGKNPFGVINVGDPAKLLRDLRADGLHVDEDNPFTGSLFNTINHPDSSINLLVGSKKFIEGWSSWRVSVMGLLRVGQNAGAQVMQLFGRGVRLLGFRQELKRSSHLPEDHPQQVEVQETLNLFGVKANYLQVLLDSLGQEGVPVMHTREFPIEVLSGWESAGLKVPMLDPGHDFSGEIVVLKADEVKDIKINLSVKVEVGKGDSIATGGTDTSDFVLGDALREGLVSGETLIAAARKLKQQKQWHNLYLPVDEVIKMAERATIIARPGFFDPHSPEDLRALEAVAISAVKKGVEAFYSQKQRQSESSSMKVEVLDRNHPNFPQTVQGTYGYTLQVPQELVAEIDLLISNATLRLKEVDTEPLPRLNFDRHLYVPILTDHPKGIGLAVKSTPTALEHSEIQFLQDLRRWWLANHRLPEWQNVEIWVLRNLPKTGVGFFKNAGFYPDFLLWMKQENQQALAFIDPKGVRQMGLGNEKFQLKKALEARVEHFGFYVTSFIAAGKLADAPFVKEALTSLTIPEQLQKLAEEHHILDQDSKGHYISFVLNTLKQHSF</sequence>
<organism evidence="3 4">
    <name type="scientific">Deinococcus cellulosilyticus (strain DSM 18568 / NBRC 106333 / KACC 11606 / 5516J-15)</name>
    <dbReference type="NCBI Taxonomy" id="1223518"/>
    <lineage>
        <taxon>Bacteria</taxon>
        <taxon>Thermotogati</taxon>
        <taxon>Deinococcota</taxon>
        <taxon>Deinococci</taxon>
        <taxon>Deinococcales</taxon>
        <taxon>Deinococcaceae</taxon>
        <taxon>Deinococcus</taxon>
    </lineage>
</organism>
<dbReference type="Pfam" id="PF04851">
    <property type="entry name" value="ResIII"/>
    <property type="match status" value="1"/>
</dbReference>
<dbReference type="Gene3D" id="3.40.50.300">
    <property type="entry name" value="P-loop containing nucleotide triphosphate hydrolases"/>
    <property type="match status" value="1"/>
</dbReference>
<evidence type="ECO:0000313" key="3">
    <source>
        <dbReference type="EMBL" id="GEM44366.1"/>
    </source>
</evidence>
<dbReference type="SUPFAM" id="SSF52540">
    <property type="entry name" value="P-loop containing nucleoside triphosphate hydrolases"/>
    <property type="match status" value="1"/>
</dbReference>
<dbReference type="InterPro" id="IPR027417">
    <property type="entry name" value="P-loop_NTPase"/>
</dbReference>